<evidence type="ECO:0000256" key="1">
    <source>
        <dbReference type="SAM" id="Phobius"/>
    </source>
</evidence>
<comment type="caution">
    <text evidence="2">The sequence shown here is derived from an EMBL/GenBank/DDBJ whole genome shotgun (WGS) entry which is preliminary data.</text>
</comment>
<keyword evidence="1" id="KW-1133">Transmembrane helix</keyword>
<dbReference type="Proteomes" id="UP000030428">
    <property type="component" value="Unassembled WGS sequence"/>
</dbReference>
<name>A0A0A6PLR9_9GAMM</name>
<organism evidence="2 3">
    <name type="scientific">Candidatus Thiomargarita nelsonii</name>
    <dbReference type="NCBI Taxonomy" id="1003181"/>
    <lineage>
        <taxon>Bacteria</taxon>
        <taxon>Pseudomonadati</taxon>
        <taxon>Pseudomonadota</taxon>
        <taxon>Gammaproteobacteria</taxon>
        <taxon>Thiotrichales</taxon>
        <taxon>Thiotrichaceae</taxon>
        <taxon>Thiomargarita</taxon>
    </lineage>
</organism>
<keyword evidence="3" id="KW-1185">Reference proteome</keyword>
<reference evidence="2 3" key="1">
    <citation type="journal article" date="2016" name="Front. Microbiol.">
        <title>Single-Cell (Meta-)Genomics of a Dimorphic Candidatus Thiomargarita nelsonii Reveals Genomic Plasticity.</title>
        <authorList>
            <person name="Flood B.E."/>
            <person name="Fliss P."/>
            <person name="Jones D.S."/>
            <person name="Dick G.J."/>
            <person name="Jain S."/>
            <person name="Kaster A.K."/>
            <person name="Winkel M."/>
            <person name="Mussmann M."/>
            <person name="Bailey J."/>
        </authorList>
    </citation>
    <scope>NUCLEOTIDE SEQUENCE [LARGE SCALE GENOMIC DNA]</scope>
    <source>
        <strain evidence="2">Hydrate Ridge</strain>
    </source>
</reference>
<protein>
    <submittedName>
        <fullName evidence="2">Uncharacterized protein</fullName>
    </submittedName>
</protein>
<keyword evidence="1" id="KW-0472">Membrane</keyword>
<dbReference type="AlphaFoldDB" id="A0A0A6PLR9"/>
<evidence type="ECO:0000313" key="3">
    <source>
        <dbReference type="Proteomes" id="UP000030428"/>
    </source>
</evidence>
<dbReference type="EMBL" id="JSZA02000027">
    <property type="protein sequence ID" value="KHD11597.2"/>
    <property type="molecule type" value="Genomic_DNA"/>
</dbReference>
<keyword evidence="1" id="KW-0812">Transmembrane</keyword>
<sequence length="156" mass="18434">MMVSFFYCNIILKFIYYVKFMSILIQTIKSHKIHLKQTMNIITTSNQIEKFLFEFQNIAKVNGVRFWQRPENLSMMTMLDLTESVVTKDILLNLTAKDYCEGPIPEESHSDAWCFGQNIDGKNVYIKLTITKKKKRKRAECISFHEPTRPLFYPYA</sequence>
<evidence type="ECO:0000313" key="2">
    <source>
        <dbReference type="EMBL" id="KHD11597.2"/>
    </source>
</evidence>
<gene>
    <name evidence="2" type="ORF">PN36_09150</name>
</gene>
<feature type="transmembrane region" description="Helical" evidence="1">
    <location>
        <begin position="6"/>
        <end position="25"/>
    </location>
</feature>
<accession>A0A0A6PLR9</accession>
<proteinExistence type="predicted"/>